<dbReference type="InterPro" id="IPR036108">
    <property type="entry name" value="4pyrrol_syn_uPrphyn_synt_sf"/>
</dbReference>
<evidence type="ECO:0000256" key="2">
    <source>
        <dbReference type="ARBA" id="ARBA00008133"/>
    </source>
</evidence>
<dbReference type="PANTHER" id="PTHR38042:SF1">
    <property type="entry name" value="UROPORPHYRINOGEN-III SYNTHASE, CHLOROPLASTIC"/>
    <property type="match status" value="1"/>
</dbReference>
<dbReference type="CDD" id="cd06578">
    <property type="entry name" value="HemD"/>
    <property type="match status" value="1"/>
</dbReference>
<dbReference type="AlphaFoldDB" id="A0A2H9YUR0"/>
<dbReference type="PANTHER" id="PTHR38042">
    <property type="entry name" value="UROPORPHYRINOGEN-III SYNTHASE, CHLOROPLASTIC"/>
    <property type="match status" value="1"/>
</dbReference>
<proteinExistence type="inferred from homology"/>
<dbReference type="Pfam" id="PF02602">
    <property type="entry name" value="HEM4"/>
    <property type="match status" value="1"/>
</dbReference>
<dbReference type="Gene3D" id="3.40.50.10090">
    <property type="match status" value="2"/>
</dbReference>
<comment type="catalytic activity">
    <reaction evidence="8 9">
        <text>hydroxymethylbilane = uroporphyrinogen III + H2O</text>
        <dbReference type="Rhea" id="RHEA:18965"/>
        <dbReference type="ChEBI" id="CHEBI:15377"/>
        <dbReference type="ChEBI" id="CHEBI:57308"/>
        <dbReference type="ChEBI" id="CHEBI:57845"/>
        <dbReference type="EC" id="4.2.1.75"/>
    </reaction>
</comment>
<evidence type="ECO:0000259" key="10">
    <source>
        <dbReference type="Pfam" id="PF02602"/>
    </source>
</evidence>
<dbReference type="RefSeq" id="WP_100534492.1">
    <property type="nucleotide sequence ID" value="NZ_CBDBYO010000003.1"/>
</dbReference>
<evidence type="ECO:0000256" key="1">
    <source>
        <dbReference type="ARBA" id="ARBA00004772"/>
    </source>
</evidence>
<dbReference type="InterPro" id="IPR039793">
    <property type="entry name" value="UROS/Hem4"/>
</dbReference>
<keyword evidence="5 9" id="KW-0627">Porphyrin biosynthesis</keyword>
<dbReference type="InterPro" id="IPR003754">
    <property type="entry name" value="4pyrrol_synth_uPrphyn_synth"/>
</dbReference>
<evidence type="ECO:0000313" key="12">
    <source>
        <dbReference type="Proteomes" id="UP000243446"/>
    </source>
</evidence>
<evidence type="ECO:0000256" key="8">
    <source>
        <dbReference type="ARBA" id="ARBA00048617"/>
    </source>
</evidence>
<dbReference type="EC" id="4.2.1.75" evidence="3 9"/>
<dbReference type="GeneID" id="97177096"/>
<evidence type="ECO:0000256" key="9">
    <source>
        <dbReference type="RuleBase" id="RU366031"/>
    </source>
</evidence>
<name>A0A2H9YUR0_9GAMM</name>
<reference evidence="11 12" key="1">
    <citation type="submission" date="2017-11" db="EMBL/GenBank/DDBJ databases">
        <title>Revising the taxonomy of the Acinetobacter lwoffii group: the description of Acinetobacter pseudolwoffii sp. nov. and emended description of Acinetobacter lwoffii.</title>
        <authorList>
            <person name="Nemec A."/>
            <person name="Radolfova-Krizova L."/>
        </authorList>
    </citation>
    <scope>NUCLEOTIDE SEQUENCE [LARGE SCALE GENOMIC DNA]</scope>
    <source>
        <strain evidence="11 12">ANC 5044</strain>
    </source>
</reference>
<evidence type="ECO:0000313" key="11">
    <source>
        <dbReference type="EMBL" id="PJO76385.1"/>
    </source>
</evidence>
<evidence type="ECO:0000256" key="4">
    <source>
        <dbReference type="ARBA" id="ARBA00023239"/>
    </source>
</evidence>
<evidence type="ECO:0000256" key="3">
    <source>
        <dbReference type="ARBA" id="ARBA00013109"/>
    </source>
</evidence>
<keyword evidence="4 9" id="KW-0456">Lyase</keyword>
<organism evidence="11 12">
    <name type="scientific">Acinetobacter pseudolwoffii</name>
    <dbReference type="NCBI Taxonomy" id="2053287"/>
    <lineage>
        <taxon>Bacteria</taxon>
        <taxon>Pseudomonadati</taxon>
        <taxon>Pseudomonadota</taxon>
        <taxon>Gammaproteobacteria</taxon>
        <taxon>Moraxellales</taxon>
        <taxon>Moraxellaceae</taxon>
        <taxon>Acinetobacter</taxon>
    </lineage>
</organism>
<comment type="similarity">
    <text evidence="2 9">Belongs to the uroporphyrinogen-III synthase family.</text>
</comment>
<dbReference type="SUPFAM" id="SSF69618">
    <property type="entry name" value="HemD-like"/>
    <property type="match status" value="1"/>
</dbReference>
<dbReference type="UniPathway" id="UPA00251">
    <property type="reaction ID" value="UER00320"/>
</dbReference>
<comment type="caution">
    <text evidence="11">The sequence shown here is derived from an EMBL/GenBank/DDBJ whole genome shotgun (WGS) entry which is preliminary data.</text>
</comment>
<evidence type="ECO:0000256" key="5">
    <source>
        <dbReference type="ARBA" id="ARBA00023244"/>
    </source>
</evidence>
<dbReference type="EMBL" id="PHRG01000001">
    <property type="protein sequence ID" value="PJO76385.1"/>
    <property type="molecule type" value="Genomic_DNA"/>
</dbReference>
<accession>A0A2H9YUR0</accession>
<comment type="function">
    <text evidence="6 9">Catalyzes cyclization of the linear tetrapyrrole, hydroxymethylbilane, to the macrocyclic uroporphyrinogen III.</text>
</comment>
<dbReference type="GO" id="GO:0006780">
    <property type="term" value="P:uroporphyrinogen III biosynthetic process"/>
    <property type="evidence" value="ECO:0007669"/>
    <property type="project" value="UniProtKB-UniRule"/>
</dbReference>
<evidence type="ECO:0000256" key="7">
    <source>
        <dbReference type="ARBA" id="ARBA00040167"/>
    </source>
</evidence>
<sequence>MLLINTRPSNRAAGLTQQLQAEQVSVLELPLLELHAEPYSDELSSLYQQLEQVQIIVVVSPTAAQIGMQYLQQAGISLSSLAQVHWVAVGKATEQALASYGIHSHVPEVETSEGMLQLPVLKQLDTGASVAFWRGEGGRQFMMDHLRASNIKVLNFILYRRQCPETAAKILAENLGLLEAQQHFAVLITSEASWLNWLALMQGGYTGLIQQACYLVLGPRLATILGEYQQQHQASFQFVQIDDLDTNTILPKMGLILGNA</sequence>
<dbReference type="GO" id="GO:0006782">
    <property type="term" value="P:protoporphyrinogen IX biosynthetic process"/>
    <property type="evidence" value="ECO:0007669"/>
    <property type="project" value="UniProtKB-UniRule"/>
</dbReference>
<feature type="domain" description="Tetrapyrrole biosynthesis uroporphyrinogen III synthase" evidence="10">
    <location>
        <begin position="15"/>
        <end position="231"/>
    </location>
</feature>
<evidence type="ECO:0000256" key="6">
    <source>
        <dbReference type="ARBA" id="ARBA00037589"/>
    </source>
</evidence>
<gene>
    <name evidence="11" type="ORF">CWI32_01725</name>
</gene>
<comment type="pathway">
    <text evidence="1 9">Porphyrin-containing compound metabolism; protoporphyrin-IX biosynthesis; coproporphyrinogen-III from 5-aminolevulinate: step 3/4.</text>
</comment>
<dbReference type="GO" id="GO:0004852">
    <property type="term" value="F:uroporphyrinogen-III synthase activity"/>
    <property type="evidence" value="ECO:0007669"/>
    <property type="project" value="UniProtKB-UniRule"/>
</dbReference>
<protein>
    <recommendedName>
        <fullName evidence="7 9">Uroporphyrinogen-III synthase</fullName>
        <ecNumber evidence="3 9">4.2.1.75</ecNumber>
    </recommendedName>
</protein>
<dbReference type="Proteomes" id="UP000243446">
    <property type="component" value="Unassembled WGS sequence"/>
</dbReference>